<accession>A0A371BGQ2</accession>
<feature type="compositionally biased region" description="Basic and acidic residues" evidence="1">
    <location>
        <begin position="26"/>
        <end position="35"/>
    </location>
</feature>
<name>A0A371BGQ2_9SPHN</name>
<dbReference type="OrthoDB" id="9809275at2"/>
<dbReference type="InterPro" id="IPR002575">
    <property type="entry name" value="Aminoglycoside_PTrfase"/>
</dbReference>
<reference evidence="4" key="1">
    <citation type="submission" date="2018-08" db="EMBL/GenBank/DDBJ databases">
        <authorList>
            <person name="Kim S.-J."/>
            <person name="Jung G.-Y."/>
        </authorList>
    </citation>
    <scope>NUCLEOTIDE SEQUENCE [LARGE SCALE GENOMIC DNA]</scope>
    <source>
        <strain evidence="4">GY_G</strain>
    </source>
</reference>
<dbReference type="Gene3D" id="3.30.200.20">
    <property type="entry name" value="Phosphorylase Kinase, domain 1"/>
    <property type="match status" value="1"/>
</dbReference>
<dbReference type="GO" id="GO:0016740">
    <property type="term" value="F:transferase activity"/>
    <property type="evidence" value="ECO:0007669"/>
    <property type="project" value="UniProtKB-KW"/>
</dbReference>
<evidence type="ECO:0000313" key="4">
    <source>
        <dbReference type="Proteomes" id="UP000263833"/>
    </source>
</evidence>
<feature type="domain" description="Aminoglycoside phosphotransferase" evidence="2">
    <location>
        <begin position="61"/>
        <end position="279"/>
    </location>
</feature>
<evidence type="ECO:0000259" key="2">
    <source>
        <dbReference type="Pfam" id="PF01636"/>
    </source>
</evidence>
<keyword evidence="4" id="KW-1185">Reference proteome</keyword>
<evidence type="ECO:0000313" key="3">
    <source>
        <dbReference type="EMBL" id="RDV06774.1"/>
    </source>
</evidence>
<proteinExistence type="predicted"/>
<sequence length="364" mass="41473">MARNGRPSASARGRRNYHYAVGRRQSRSDNQRKRDVKLTAAQIPAGTDNFLTGCGWGGAAIEPLAGDASFRRYFRVRKSDGSTAMLMDAPPPHEDPKPFLHVAQYLVEQGFRAPVVYGTDLDRGLVLIEDFGNTRMREFLDDHPEDEMQIYRHAIATLIDLEKAPVAKLAPYDFAAYLREVDLLVEWYLPAMGVAFDREEFEALWKAALASISGPEWQQVTALRDYHAENIMLLEDGSQGLIDFQDALAGHPAYDLVSLLQDARRDVSQELEIEMLLYYKSVAKPEYDFDLHYALLGAQRNTKIVGIFTRLWKRDGKARYLNFLPRMWGLLERDLQHPGLADLKHWFDTTIPDEVRRTSPDSIA</sequence>
<gene>
    <name evidence="3" type="ORF">DXH95_05050</name>
</gene>
<dbReference type="Pfam" id="PF01636">
    <property type="entry name" value="APH"/>
    <property type="match status" value="1"/>
</dbReference>
<feature type="region of interest" description="Disordered" evidence="1">
    <location>
        <begin position="1"/>
        <end position="35"/>
    </location>
</feature>
<comment type="caution">
    <text evidence="3">The sequence shown here is derived from an EMBL/GenBank/DDBJ whole genome shotgun (WGS) entry which is preliminary data.</text>
</comment>
<keyword evidence="3" id="KW-0808">Transferase</keyword>
<dbReference type="Proteomes" id="UP000263833">
    <property type="component" value="Unassembled WGS sequence"/>
</dbReference>
<dbReference type="InterPro" id="IPR011009">
    <property type="entry name" value="Kinase-like_dom_sf"/>
</dbReference>
<dbReference type="EMBL" id="QRGP01000001">
    <property type="protein sequence ID" value="RDV06774.1"/>
    <property type="molecule type" value="Genomic_DNA"/>
</dbReference>
<organism evidence="3 4">
    <name type="scientific">Sphingorhabdus pulchriflava</name>
    <dbReference type="NCBI Taxonomy" id="2292257"/>
    <lineage>
        <taxon>Bacteria</taxon>
        <taxon>Pseudomonadati</taxon>
        <taxon>Pseudomonadota</taxon>
        <taxon>Alphaproteobacteria</taxon>
        <taxon>Sphingomonadales</taxon>
        <taxon>Sphingomonadaceae</taxon>
        <taxon>Sphingorhabdus</taxon>
    </lineage>
</organism>
<evidence type="ECO:0000256" key="1">
    <source>
        <dbReference type="SAM" id="MobiDB-lite"/>
    </source>
</evidence>
<dbReference type="AlphaFoldDB" id="A0A371BGQ2"/>
<dbReference type="SUPFAM" id="SSF56112">
    <property type="entry name" value="Protein kinase-like (PK-like)"/>
    <property type="match status" value="1"/>
</dbReference>
<protein>
    <submittedName>
        <fullName evidence="3">Aminoglycoside phosphotransferase</fullName>
    </submittedName>
</protein>
<dbReference type="Gene3D" id="3.90.1200.10">
    <property type="match status" value="1"/>
</dbReference>